<sequence>MLRKWGTAAAVAVAALSVAAGPAAAQGGPSAGPVLPNLPDDQVKKPQLLSGNDVQPPEGVTADVALKVLRDGGLEVTEHVTVPGGKQLTSRVPLRVSAGDDQDRVFAVTDVKTEGAATSRPTGDQLVLAFTGGASTVTYRVDGAVADQGGRQQVRWQVGSGFDTPLAKLTASFLAPSTQLSPVDCFAGPIGSSRRCTLAELDHTGVVRLEQDGVQPGERVDLLVGLPANTVPANARFADVGLFATAFALTPLTGAGFALLLVFLVAGGLFVRRRRKADAGALAAATGPVEVLLRDGDRVHFASPDGVLPGQVGTVVDETVDVVDISATVVDLAVRNYLWLAEVPGPDWQITRRNPPDEHLHDFERAVYETLLPPGTDAVLVSQLRARGGLDLRRISDAMYADVVAKRWFSRRPDTARGRLTWLGAGIFAFGLAATAVLTFTVGEALLGVAVALAGLAVAAAAALLPSRTARGRALAGQVRGLLDYLHTARAEDIPPADRELVFSRSLPYAVVLGDTERWLGAFAGLNPASDGSAGLYWYGGMETDHDLRRFGARFPSFLTALDGLLTAAGRTAR</sequence>
<protein>
    <submittedName>
        <fullName evidence="5">Predicted membrane protein</fullName>
    </submittedName>
</protein>
<evidence type="ECO:0000313" key="6">
    <source>
        <dbReference type="Proteomes" id="UP000182740"/>
    </source>
</evidence>
<keyword evidence="3" id="KW-0732">Signal</keyword>
<feature type="chain" id="PRO_5013312635" evidence="3">
    <location>
        <begin position="26"/>
        <end position="574"/>
    </location>
</feature>
<dbReference type="OrthoDB" id="143710at2"/>
<feature type="region of interest" description="Disordered" evidence="1">
    <location>
        <begin position="23"/>
        <end position="56"/>
    </location>
</feature>
<evidence type="ECO:0000313" key="5">
    <source>
        <dbReference type="EMBL" id="SFW92504.1"/>
    </source>
</evidence>
<dbReference type="Proteomes" id="UP000182740">
    <property type="component" value="Unassembled WGS sequence"/>
</dbReference>
<dbReference type="AlphaFoldDB" id="A0A1K1T7F3"/>
<dbReference type="STRING" id="546364.SAMN04489730_8671"/>
<feature type="compositionally biased region" description="Low complexity" evidence="1">
    <location>
        <begin position="23"/>
        <end position="34"/>
    </location>
</feature>
<keyword evidence="2" id="KW-0472">Membrane</keyword>
<evidence type="ECO:0000259" key="4">
    <source>
        <dbReference type="Pfam" id="PF20990"/>
    </source>
</evidence>
<dbReference type="EMBL" id="FPJG01000006">
    <property type="protein sequence ID" value="SFW92504.1"/>
    <property type="molecule type" value="Genomic_DNA"/>
</dbReference>
<dbReference type="RefSeq" id="WP_072481644.1">
    <property type="nucleotide sequence ID" value="NZ_FPJG01000006.1"/>
</dbReference>
<reference evidence="6" key="1">
    <citation type="submission" date="2016-11" db="EMBL/GenBank/DDBJ databases">
        <authorList>
            <person name="Varghese N."/>
            <person name="Submissions S."/>
        </authorList>
    </citation>
    <scope>NUCLEOTIDE SEQUENCE [LARGE SCALE GENOMIC DNA]</scope>
    <source>
        <strain evidence="6">DSM 44671</strain>
    </source>
</reference>
<feature type="transmembrane region" description="Helical" evidence="2">
    <location>
        <begin position="420"/>
        <end position="440"/>
    </location>
</feature>
<organism evidence="5 6">
    <name type="scientific">Amycolatopsis australiensis</name>
    <dbReference type="NCBI Taxonomy" id="546364"/>
    <lineage>
        <taxon>Bacteria</taxon>
        <taxon>Bacillati</taxon>
        <taxon>Actinomycetota</taxon>
        <taxon>Actinomycetes</taxon>
        <taxon>Pseudonocardiales</taxon>
        <taxon>Pseudonocardiaceae</taxon>
        <taxon>Amycolatopsis</taxon>
    </lineage>
</organism>
<name>A0A1K1T7F3_9PSEU</name>
<keyword evidence="6" id="KW-1185">Reference proteome</keyword>
<feature type="signal peptide" evidence="3">
    <location>
        <begin position="1"/>
        <end position="25"/>
    </location>
</feature>
<accession>A0A1K1T7F3</accession>
<evidence type="ECO:0000256" key="3">
    <source>
        <dbReference type="SAM" id="SignalP"/>
    </source>
</evidence>
<feature type="transmembrane region" description="Helical" evidence="2">
    <location>
        <begin position="446"/>
        <end position="465"/>
    </location>
</feature>
<feature type="transmembrane region" description="Helical" evidence="2">
    <location>
        <begin position="240"/>
        <end position="266"/>
    </location>
</feature>
<keyword evidence="2" id="KW-1133">Transmembrane helix</keyword>
<evidence type="ECO:0000256" key="1">
    <source>
        <dbReference type="SAM" id="MobiDB-lite"/>
    </source>
</evidence>
<proteinExistence type="predicted"/>
<feature type="domain" description="Predicted membrane protein YciQ-like C-terminal" evidence="4">
    <location>
        <begin position="301"/>
        <end position="523"/>
    </location>
</feature>
<keyword evidence="2" id="KW-0812">Transmembrane</keyword>
<gene>
    <name evidence="5" type="ORF">SAMN04489730_8671</name>
</gene>
<dbReference type="InterPro" id="IPR048389">
    <property type="entry name" value="YciQ-like_C"/>
</dbReference>
<evidence type="ECO:0000256" key="2">
    <source>
        <dbReference type="SAM" id="Phobius"/>
    </source>
</evidence>
<dbReference type="Pfam" id="PF20990">
    <property type="entry name" value="DUF2207_C"/>
    <property type="match status" value="1"/>
</dbReference>